<dbReference type="Proteomes" id="UP000625711">
    <property type="component" value="Unassembled WGS sequence"/>
</dbReference>
<protein>
    <submittedName>
        <fullName evidence="1">Uncharacterized protein</fullName>
    </submittedName>
</protein>
<evidence type="ECO:0000313" key="1">
    <source>
        <dbReference type="EMBL" id="KAF7271519.1"/>
    </source>
</evidence>
<name>A0A834I266_RHYFE</name>
<proteinExistence type="predicted"/>
<comment type="caution">
    <text evidence="1">The sequence shown here is derived from an EMBL/GenBank/DDBJ whole genome shotgun (WGS) entry which is preliminary data.</text>
</comment>
<dbReference type="EMBL" id="JAACXV010013948">
    <property type="protein sequence ID" value="KAF7271519.1"/>
    <property type="molecule type" value="Genomic_DNA"/>
</dbReference>
<organism evidence="1 2">
    <name type="scientific">Rhynchophorus ferrugineus</name>
    <name type="common">Red palm weevil</name>
    <name type="synonym">Curculio ferrugineus</name>
    <dbReference type="NCBI Taxonomy" id="354439"/>
    <lineage>
        <taxon>Eukaryota</taxon>
        <taxon>Metazoa</taxon>
        <taxon>Ecdysozoa</taxon>
        <taxon>Arthropoda</taxon>
        <taxon>Hexapoda</taxon>
        <taxon>Insecta</taxon>
        <taxon>Pterygota</taxon>
        <taxon>Neoptera</taxon>
        <taxon>Endopterygota</taxon>
        <taxon>Coleoptera</taxon>
        <taxon>Polyphaga</taxon>
        <taxon>Cucujiformia</taxon>
        <taxon>Curculionidae</taxon>
        <taxon>Dryophthorinae</taxon>
        <taxon>Rhynchophorus</taxon>
    </lineage>
</organism>
<sequence>MDPTTTPPPGPLLQACIRKNPSQTFHRHIFFRSPFSAPTPHLLLPRGVIRNNEDPSSRRTALSKQAFASGHDKNSGKNYTAIFHFGVKDCEAGGFCSMRKLEKEFVSRYRQHPASLECKCEF</sequence>
<dbReference type="AlphaFoldDB" id="A0A834I266"/>
<evidence type="ECO:0000313" key="2">
    <source>
        <dbReference type="Proteomes" id="UP000625711"/>
    </source>
</evidence>
<reference evidence="1" key="1">
    <citation type="submission" date="2020-08" db="EMBL/GenBank/DDBJ databases">
        <title>Genome sequencing and assembly of the red palm weevil Rhynchophorus ferrugineus.</title>
        <authorList>
            <person name="Dias G.B."/>
            <person name="Bergman C.M."/>
            <person name="Manee M."/>
        </authorList>
    </citation>
    <scope>NUCLEOTIDE SEQUENCE</scope>
    <source>
        <strain evidence="1">AA-2017</strain>
        <tissue evidence="1">Whole larva</tissue>
    </source>
</reference>
<keyword evidence="2" id="KW-1185">Reference proteome</keyword>
<accession>A0A834I266</accession>
<gene>
    <name evidence="1" type="ORF">GWI33_015613</name>
</gene>